<dbReference type="PANTHER" id="PTHR36968">
    <property type="entry name" value="HOMEOBOX-DDT DOMAIN PROTEIN RLT2"/>
    <property type="match status" value="1"/>
</dbReference>
<evidence type="ECO:0000313" key="2">
    <source>
        <dbReference type="Proteomes" id="UP000594638"/>
    </source>
</evidence>
<dbReference type="InterPro" id="IPR044977">
    <property type="entry name" value="RLT1-3"/>
</dbReference>
<dbReference type="AlphaFoldDB" id="A0A8S0TWQ1"/>
<gene>
    <name evidence="1" type="ORF">OLEA9_A032994</name>
</gene>
<dbReference type="PANTHER" id="PTHR36968:SF8">
    <property type="entry name" value="HOMEOBOX-DDT DOMAIN PROTEIN RLT3 ISOFORM X1"/>
    <property type="match status" value="1"/>
</dbReference>
<evidence type="ECO:0000313" key="1">
    <source>
        <dbReference type="EMBL" id="CAA3007909.1"/>
    </source>
</evidence>
<protein>
    <submittedName>
        <fullName evidence="1">Homeobox-DDT domain RLT3-like isoform X1</fullName>
    </submittedName>
</protein>
<dbReference type="GO" id="GO:0006357">
    <property type="term" value="P:regulation of transcription by RNA polymerase II"/>
    <property type="evidence" value="ECO:0007669"/>
    <property type="project" value="InterPro"/>
</dbReference>
<dbReference type="EMBL" id="CACTIH010007287">
    <property type="protein sequence ID" value="CAA3007909.1"/>
    <property type="molecule type" value="Genomic_DNA"/>
</dbReference>
<dbReference type="Gramene" id="OE9A032994T1">
    <property type="protein sequence ID" value="OE9A032994C1"/>
    <property type="gene ID" value="OE9A032994"/>
</dbReference>
<name>A0A8S0TWQ1_OLEEU</name>
<keyword evidence="2" id="KW-1185">Reference proteome</keyword>
<dbReference type="OrthoDB" id="6159439at2759"/>
<sequence>MGRGHILTHSEDVNCHDLYWRDEKHCKVCHTTFELDFDLEERYAIHSAVCQDSTNINKYHRQRLLSSQLQALKAAIYAIETVLPDDAFLGPWKKSAHNLWVNRLRRSSSLAEFLQVLADFISAINEDWFYQLNDEDWFYQLNDELHLNCLLDEIFASFPSMPQTSSAVALWLVKLDLLVAPYIGRVQSQNKARSVG</sequence>
<accession>A0A8S0TWQ1</accession>
<dbReference type="Proteomes" id="UP000594638">
    <property type="component" value="Unassembled WGS sequence"/>
</dbReference>
<organism evidence="1 2">
    <name type="scientific">Olea europaea subsp. europaea</name>
    <dbReference type="NCBI Taxonomy" id="158383"/>
    <lineage>
        <taxon>Eukaryota</taxon>
        <taxon>Viridiplantae</taxon>
        <taxon>Streptophyta</taxon>
        <taxon>Embryophyta</taxon>
        <taxon>Tracheophyta</taxon>
        <taxon>Spermatophyta</taxon>
        <taxon>Magnoliopsida</taxon>
        <taxon>eudicotyledons</taxon>
        <taxon>Gunneridae</taxon>
        <taxon>Pentapetalae</taxon>
        <taxon>asterids</taxon>
        <taxon>lamiids</taxon>
        <taxon>Lamiales</taxon>
        <taxon>Oleaceae</taxon>
        <taxon>Oleeae</taxon>
        <taxon>Olea</taxon>
    </lineage>
</organism>
<reference evidence="1 2" key="1">
    <citation type="submission" date="2019-12" db="EMBL/GenBank/DDBJ databases">
        <authorList>
            <person name="Alioto T."/>
            <person name="Alioto T."/>
            <person name="Gomez Garrido J."/>
        </authorList>
    </citation>
    <scope>NUCLEOTIDE SEQUENCE [LARGE SCALE GENOMIC DNA]</scope>
</reference>
<proteinExistence type="predicted"/>
<dbReference type="GO" id="GO:0003677">
    <property type="term" value="F:DNA binding"/>
    <property type="evidence" value="ECO:0007669"/>
    <property type="project" value="UniProtKB-KW"/>
</dbReference>
<keyword evidence="1" id="KW-0238">DNA-binding</keyword>
<comment type="caution">
    <text evidence="1">The sequence shown here is derived from an EMBL/GenBank/DDBJ whole genome shotgun (WGS) entry which is preliminary data.</text>
</comment>
<keyword evidence="1" id="KW-0371">Homeobox</keyword>